<evidence type="ECO:0000313" key="3">
    <source>
        <dbReference type="Proteomes" id="UP000324222"/>
    </source>
</evidence>
<dbReference type="OrthoDB" id="6484031at2759"/>
<protein>
    <submittedName>
        <fullName evidence="2">Uncharacterized protein</fullName>
    </submittedName>
</protein>
<dbReference type="AlphaFoldDB" id="A0A5B7D6F4"/>
<accession>A0A5B7D6F4</accession>
<dbReference type="Proteomes" id="UP000324222">
    <property type="component" value="Unassembled WGS sequence"/>
</dbReference>
<comment type="subcellular location">
    <subcellularLocation>
        <location evidence="1">Nucleus</location>
    </subcellularLocation>
</comment>
<evidence type="ECO:0000256" key="1">
    <source>
        <dbReference type="ARBA" id="ARBA00004123"/>
    </source>
</evidence>
<organism evidence="2 3">
    <name type="scientific">Portunus trituberculatus</name>
    <name type="common">Swimming crab</name>
    <name type="synonym">Neptunus trituberculatus</name>
    <dbReference type="NCBI Taxonomy" id="210409"/>
    <lineage>
        <taxon>Eukaryota</taxon>
        <taxon>Metazoa</taxon>
        <taxon>Ecdysozoa</taxon>
        <taxon>Arthropoda</taxon>
        <taxon>Crustacea</taxon>
        <taxon>Multicrustacea</taxon>
        <taxon>Malacostraca</taxon>
        <taxon>Eumalacostraca</taxon>
        <taxon>Eucarida</taxon>
        <taxon>Decapoda</taxon>
        <taxon>Pleocyemata</taxon>
        <taxon>Brachyura</taxon>
        <taxon>Eubrachyura</taxon>
        <taxon>Portunoidea</taxon>
        <taxon>Portunidae</taxon>
        <taxon>Portuninae</taxon>
        <taxon>Portunus</taxon>
    </lineage>
</organism>
<dbReference type="SUPFAM" id="SSF46689">
    <property type="entry name" value="Homeodomain-like"/>
    <property type="match status" value="1"/>
</dbReference>
<dbReference type="EMBL" id="VSRR010000543">
    <property type="protein sequence ID" value="MPC16858.1"/>
    <property type="molecule type" value="Genomic_DNA"/>
</dbReference>
<dbReference type="GO" id="GO:0005634">
    <property type="term" value="C:nucleus"/>
    <property type="evidence" value="ECO:0007669"/>
    <property type="project" value="UniProtKB-SubCell"/>
</dbReference>
<comment type="caution">
    <text evidence="2">The sequence shown here is derived from an EMBL/GenBank/DDBJ whole genome shotgun (WGS) entry which is preliminary data.</text>
</comment>
<sequence length="206" mass="23412">MWVGGMSLRAIARCTGASVTTVYRWIRRWQREGHVLTRTRGCKPRTWNSQRSIVRHNRDEKGRQGVSLCSHDFNQSSFTDSCKYVFLKTQDKVDIETAAMPVSNQARPGPHSSGIMCRDTLHDDWPSLSDLASPLSLTPMQGTFYSPPPGTTHEPVSVRNHHRLALASFMDYLQLREGASKQLPLMSDYEHKKRCIEESMYLSKAA</sequence>
<gene>
    <name evidence="2" type="ORF">E2C01_009695</name>
</gene>
<proteinExistence type="predicted"/>
<dbReference type="InterPro" id="IPR036388">
    <property type="entry name" value="WH-like_DNA-bd_sf"/>
</dbReference>
<keyword evidence="3" id="KW-1185">Reference proteome</keyword>
<reference evidence="2 3" key="1">
    <citation type="submission" date="2019-05" db="EMBL/GenBank/DDBJ databases">
        <title>Another draft genome of Portunus trituberculatus and its Hox gene families provides insights of decapod evolution.</title>
        <authorList>
            <person name="Jeong J.-H."/>
            <person name="Song I."/>
            <person name="Kim S."/>
            <person name="Choi T."/>
            <person name="Kim D."/>
            <person name="Ryu S."/>
            <person name="Kim W."/>
        </authorList>
    </citation>
    <scope>NUCLEOTIDE SEQUENCE [LARGE SCALE GENOMIC DNA]</scope>
    <source>
        <tissue evidence="2">Muscle</tissue>
    </source>
</reference>
<dbReference type="Gene3D" id="1.10.10.10">
    <property type="entry name" value="Winged helix-like DNA-binding domain superfamily/Winged helix DNA-binding domain"/>
    <property type="match status" value="1"/>
</dbReference>
<dbReference type="InterPro" id="IPR009057">
    <property type="entry name" value="Homeodomain-like_sf"/>
</dbReference>
<dbReference type="Pfam" id="PF13384">
    <property type="entry name" value="HTH_23"/>
    <property type="match status" value="1"/>
</dbReference>
<name>A0A5B7D6F4_PORTR</name>
<evidence type="ECO:0000313" key="2">
    <source>
        <dbReference type="EMBL" id="MPC16858.1"/>
    </source>
</evidence>